<dbReference type="Pfam" id="PF02450">
    <property type="entry name" value="LCAT"/>
    <property type="match status" value="1"/>
</dbReference>
<gene>
    <name evidence="4" type="ORF">COU87_01835</name>
</gene>
<feature type="region of interest" description="Disordered" evidence="1">
    <location>
        <begin position="1181"/>
        <end position="1272"/>
    </location>
</feature>
<keyword evidence="2" id="KW-1133">Transmembrane helix</keyword>
<accession>A0A2M8KPT4</accession>
<feature type="compositionally biased region" description="Low complexity" evidence="1">
    <location>
        <begin position="1181"/>
        <end position="1219"/>
    </location>
</feature>
<reference evidence="5" key="1">
    <citation type="submission" date="2017-09" db="EMBL/GenBank/DDBJ databases">
        <title>Depth-based differentiation of microbial function through sediment-hosted aquifers and enrichment of novel symbionts in the deep terrestrial subsurface.</title>
        <authorList>
            <person name="Probst A.J."/>
            <person name="Ladd B."/>
            <person name="Jarett J.K."/>
            <person name="Geller-Mcgrath D.E."/>
            <person name="Sieber C.M.K."/>
            <person name="Emerson J.B."/>
            <person name="Anantharaman K."/>
            <person name="Thomas B.C."/>
            <person name="Malmstrom R."/>
            <person name="Stieglmeier M."/>
            <person name="Klingl A."/>
            <person name="Woyke T."/>
            <person name="Ryan C.M."/>
            <person name="Banfield J.F."/>
        </authorList>
    </citation>
    <scope>NUCLEOTIDE SEQUENCE [LARGE SCALE GENOMIC DNA]</scope>
</reference>
<dbReference type="EMBL" id="PFEC01000034">
    <property type="protein sequence ID" value="PJE61936.1"/>
    <property type="molecule type" value="Genomic_DNA"/>
</dbReference>
<protein>
    <recommendedName>
        <fullName evidence="3">M23ase beta-sheet core domain-containing protein</fullName>
    </recommendedName>
</protein>
<dbReference type="SUPFAM" id="SSF53474">
    <property type="entry name" value="alpha/beta-Hydrolases"/>
    <property type="match status" value="1"/>
</dbReference>
<dbReference type="InterPro" id="IPR011055">
    <property type="entry name" value="Dup_hybrid_motif"/>
</dbReference>
<feature type="transmembrane region" description="Helical" evidence="2">
    <location>
        <begin position="112"/>
        <end position="132"/>
    </location>
</feature>
<feature type="domain" description="M23ase beta-sheet core" evidence="3">
    <location>
        <begin position="315"/>
        <end position="402"/>
    </location>
</feature>
<keyword evidence="2" id="KW-0812">Transmembrane</keyword>
<evidence type="ECO:0000313" key="5">
    <source>
        <dbReference type="Proteomes" id="UP000230222"/>
    </source>
</evidence>
<dbReference type="Gene3D" id="2.70.70.10">
    <property type="entry name" value="Glucose Permease (Domain IIA)"/>
    <property type="match status" value="1"/>
</dbReference>
<evidence type="ECO:0000256" key="2">
    <source>
        <dbReference type="SAM" id="Phobius"/>
    </source>
</evidence>
<organism evidence="4 5">
    <name type="scientific">Candidatus Roizmanbacteria bacterium CG10_big_fil_rev_8_21_14_0_10_39_12</name>
    <dbReference type="NCBI Taxonomy" id="1974852"/>
    <lineage>
        <taxon>Bacteria</taxon>
        <taxon>Candidatus Roizmaniibacteriota</taxon>
    </lineage>
</organism>
<evidence type="ECO:0000259" key="3">
    <source>
        <dbReference type="Pfam" id="PF01551"/>
    </source>
</evidence>
<dbReference type="InterPro" id="IPR029058">
    <property type="entry name" value="AB_hydrolase_fold"/>
</dbReference>
<evidence type="ECO:0000256" key="1">
    <source>
        <dbReference type="SAM" id="MobiDB-lite"/>
    </source>
</evidence>
<dbReference type="GO" id="GO:0008374">
    <property type="term" value="F:O-acyltransferase activity"/>
    <property type="evidence" value="ECO:0007669"/>
    <property type="project" value="InterPro"/>
</dbReference>
<dbReference type="GO" id="GO:0006629">
    <property type="term" value="P:lipid metabolic process"/>
    <property type="evidence" value="ECO:0007669"/>
    <property type="project" value="InterPro"/>
</dbReference>
<dbReference type="Gene3D" id="3.40.50.1820">
    <property type="entry name" value="alpha/beta hydrolase"/>
    <property type="match status" value="1"/>
</dbReference>
<dbReference type="InterPro" id="IPR016047">
    <property type="entry name" value="M23ase_b-sheet_dom"/>
</dbReference>
<dbReference type="CDD" id="cd12797">
    <property type="entry name" value="M23_peptidase"/>
    <property type="match status" value="1"/>
</dbReference>
<comment type="caution">
    <text evidence="4">The sequence shown here is derived from an EMBL/GenBank/DDBJ whole genome shotgun (WGS) entry which is preliminary data.</text>
</comment>
<feature type="compositionally biased region" description="Low complexity" evidence="1">
    <location>
        <begin position="1237"/>
        <end position="1254"/>
    </location>
</feature>
<feature type="transmembrane region" description="Helical" evidence="2">
    <location>
        <begin position="1300"/>
        <end position="1321"/>
    </location>
</feature>
<dbReference type="Pfam" id="PF01551">
    <property type="entry name" value="Peptidase_M23"/>
    <property type="match status" value="1"/>
</dbReference>
<dbReference type="PANTHER" id="PTHR11440">
    <property type="entry name" value="LECITHIN-CHOLESTEROL ACYLTRANSFERASE-RELATED"/>
    <property type="match status" value="1"/>
</dbReference>
<evidence type="ECO:0000313" key="4">
    <source>
        <dbReference type="EMBL" id="PJE61936.1"/>
    </source>
</evidence>
<keyword evidence="2" id="KW-0472">Membrane</keyword>
<sequence length="1322" mass="145654">MQWGGITVQVHVLERVQIVSVTDIATQTPPTLPNQQQPTAQNPIQPTHLLPEVAVVIPMIVPMVQLNFLIDLIDLNNFQKNPTYSLCENICHWIEYSLFFDYSEIEMRAKRLGIFIIFVLVLVFFSQSPVIASGKTVRIESYPVTMGQEFYGSPEHTVVYFHKSIGIDYRSGKVVLSGNPDGTGDIDVGEELRITSPSYTTSFVYRSCPHKRMPPLDITHMMWTGSYEKITNLGFAYISRYCPNSVKKDGRAVAYSSISPMYVVHFNDYDPDAAKPFLMFPWLGSKNVIPYFVDSLDIKYDDKGLFFGDDKEDIGMYMGIKYGTPVLAAEDGNATYVGDCLSCGNSIYINHGNGYQTRYYHLQKDGLISNRPHIVKTIKQGWQIGKVNYVDQKPGLYFVVVHDDNGDGNFDDDYPTGVIDPFGRLSGDYLWQIPKVIKNRQTIHVTGSDISFYSGVVRIPKNFFKTDKMITIKPILPPKTGSVQGLGLGAKITIDDGFGNLLEKFDKTIQIAFSTFYLNISGYRQDSFGVYSSKDGSAWQKEETIIDQKKNQAVTYVDHLSYFALMGEQLDNLAPVTSAMVTDGFLSLQTADLPLGDSSGVDDTLYRTNNEEWLEYADPVYIEPGQNYLIEYFSVDKNSNKENVKSLKLNLYPYKSPLIFIPGMGGSELKTASEINWSQPDGHGGIFTHIYPAGEKVWVNNLQAILPGNDDYFDILRLKTDGQTGEADLALTGNVLDVYKETIDLLTSADYVLGRDLFVFPYDWRKDIRATADLLDQKIESVKQQTKSKKVDILAHSMGGLVARNYLIEPKNAIKVSKLITLGTPHLGAVEMIKNLRYGGCLTKQWVPTDPICIGISPSEVKDLLQNMSSGYAVIPSQKYYEFYNGADSDHLLPFIDNRDIDSDGVTGQLSYSQLKTTLTNLKHNTALFSHAEVFHQSDDFLENPNGVDVTIIAGSGLPTLGQIIEDYAFDFAGIKIPKTDMRYVNGDKTVPLVSAALKDGKKSLSGSARVYYTKQSHGALFAGGPAMDLVKKIIKDDSSLPSGVSAEPFKFSGTGLSVHSPVNIHVYDASDNHTGLTENGDFEANIPGSSYDSLDEAKFIFLPAEGVYTVKLVATGEGSFDFKIRKFADNVNTQTVLYRDVPLTTHTLAQATLDTNSTGQPVLALDIDGNGVADREIYSTDTVITTPVPTATTTPDNDGPTPTFTPTSTPAKTITSTPTPSPLPSSTPSPSPSPTLSPKSPSSSPSPNTSKSLAQTHTSPTNFRPEPSISGQSEVLGEQNLFQKKRVADSKSTDGKSRMILVVVTISVIGGVAVISWKFFG</sequence>
<dbReference type="Proteomes" id="UP000230222">
    <property type="component" value="Unassembled WGS sequence"/>
</dbReference>
<proteinExistence type="predicted"/>
<feature type="compositionally biased region" description="Pro residues" evidence="1">
    <location>
        <begin position="1220"/>
        <end position="1236"/>
    </location>
</feature>
<name>A0A2M8KPT4_9BACT</name>
<dbReference type="SUPFAM" id="SSF51261">
    <property type="entry name" value="Duplicated hybrid motif"/>
    <property type="match status" value="1"/>
</dbReference>
<dbReference type="InterPro" id="IPR003386">
    <property type="entry name" value="LACT/PDAT_acylTrfase"/>
</dbReference>